<feature type="compositionally biased region" description="Polar residues" evidence="6">
    <location>
        <begin position="180"/>
        <end position="191"/>
    </location>
</feature>
<dbReference type="PROSITE" id="PS50950">
    <property type="entry name" value="ZF_THAP"/>
    <property type="match status" value="1"/>
</dbReference>
<name>A0ABN8SPT6_9CNID</name>
<gene>
    <name evidence="8" type="ORF">PEVE_00026198</name>
</gene>
<evidence type="ECO:0000256" key="2">
    <source>
        <dbReference type="ARBA" id="ARBA00022771"/>
    </source>
</evidence>
<dbReference type="Proteomes" id="UP001159427">
    <property type="component" value="Unassembled WGS sequence"/>
</dbReference>
<evidence type="ECO:0000256" key="1">
    <source>
        <dbReference type="ARBA" id="ARBA00022723"/>
    </source>
</evidence>
<dbReference type="InterPro" id="IPR027805">
    <property type="entry name" value="Transposase_HTH_dom"/>
</dbReference>
<feature type="region of interest" description="Disordered" evidence="6">
    <location>
        <begin position="99"/>
        <end position="138"/>
    </location>
</feature>
<organism evidence="8 9">
    <name type="scientific">Porites evermanni</name>
    <dbReference type="NCBI Taxonomy" id="104178"/>
    <lineage>
        <taxon>Eukaryota</taxon>
        <taxon>Metazoa</taxon>
        <taxon>Cnidaria</taxon>
        <taxon>Anthozoa</taxon>
        <taxon>Hexacorallia</taxon>
        <taxon>Scleractinia</taxon>
        <taxon>Fungiina</taxon>
        <taxon>Poritidae</taxon>
        <taxon>Porites</taxon>
    </lineage>
</organism>
<keyword evidence="3" id="KW-0862">Zinc</keyword>
<proteinExistence type="predicted"/>
<keyword evidence="1" id="KW-0479">Metal-binding</keyword>
<evidence type="ECO:0000256" key="4">
    <source>
        <dbReference type="ARBA" id="ARBA00023125"/>
    </source>
</evidence>
<evidence type="ECO:0000259" key="7">
    <source>
        <dbReference type="PROSITE" id="PS50950"/>
    </source>
</evidence>
<dbReference type="Pfam" id="PF05485">
    <property type="entry name" value="THAP"/>
    <property type="match status" value="1"/>
</dbReference>
<dbReference type="PANTHER" id="PTHR23080">
    <property type="entry name" value="THAP DOMAIN PROTEIN"/>
    <property type="match status" value="1"/>
</dbReference>
<dbReference type="EMBL" id="CALNXI010003541">
    <property type="protein sequence ID" value="CAH3193616.1"/>
    <property type="molecule type" value="Genomic_DNA"/>
</dbReference>
<evidence type="ECO:0000313" key="9">
    <source>
        <dbReference type="Proteomes" id="UP001159427"/>
    </source>
</evidence>
<reference evidence="8 9" key="1">
    <citation type="submission" date="2022-05" db="EMBL/GenBank/DDBJ databases">
        <authorList>
            <consortium name="Genoscope - CEA"/>
            <person name="William W."/>
        </authorList>
    </citation>
    <scope>NUCLEOTIDE SEQUENCE [LARGE SCALE GENOMIC DNA]</scope>
</reference>
<feature type="region of interest" description="Disordered" evidence="6">
    <location>
        <begin position="156"/>
        <end position="191"/>
    </location>
</feature>
<accession>A0ABN8SPT6</accession>
<dbReference type="Pfam" id="PF13613">
    <property type="entry name" value="HTH_Tnp_4"/>
    <property type="match status" value="1"/>
</dbReference>
<comment type="caution">
    <text evidence="8">The sequence shown here is derived from an EMBL/GenBank/DDBJ whole genome shotgun (WGS) entry which is preliminary data.</text>
</comment>
<dbReference type="SMART" id="SM00980">
    <property type="entry name" value="THAP"/>
    <property type="match status" value="1"/>
</dbReference>
<keyword evidence="9" id="KW-1185">Reference proteome</keyword>
<evidence type="ECO:0000256" key="6">
    <source>
        <dbReference type="SAM" id="MobiDB-lite"/>
    </source>
</evidence>
<feature type="compositionally biased region" description="Basic and acidic residues" evidence="6">
    <location>
        <begin position="161"/>
        <end position="179"/>
    </location>
</feature>
<dbReference type="SUPFAM" id="SSF57716">
    <property type="entry name" value="Glucocorticoid receptor-like (DNA-binding domain)"/>
    <property type="match status" value="1"/>
</dbReference>
<dbReference type="PANTHER" id="PTHR23080:SF144">
    <property type="entry name" value="SPINDLE AND KINETOCHORE ASSOCIATED COMPLEX SUBUNIT 3"/>
    <property type="match status" value="1"/>
</dbReference>
<dbReference type="InterPro" id="IPR006612">
    <property type="entry name" value="THAP_Znf"/>
</dbReference>
<evidence type="ECO:0000313" key="8">
    <source>
        <dbReference type="EMBL" id="CAH3193616.1"/>
    </source>
</evidence>
<evidence type="ECO:0000256" key="5">
    <source>
        <dbReference type="PROSITE-ProRule" id="PRU00309"/>
    </source>
</evidence>
<keyword evidence="4 5" id="KW-0238">DNA-binding</keyword>
<evidence type="ECO:0000256" key="3">
    <source>
        <dbReference type="ARBA" id="ARBA00022833"/>
    </source>
</evidence>
<sequence length="345" mass="39658">MVLCLIISCGSKTGKKRSNVEKVRFFRVPRVIVNQGEYTEELTSERRIKWISAISREDLTDDILERDRVCSQHFVSGEAAKDWDRFNVDWVPTLHLGHSKQHVKDPEEAAARAQRAANRRKRRAEIAEKEVEEKGKRVDATGQTADEIFYVAEPEAEALSVDDKDPETKEELYGSHDQKTMNGESQTPESGVKITQNAETQTPEFEYLFKQAVLQPFTEEYFADHGDRVRFYTGLPGFDVLKATFSFISPFVTRRSKSLSLFQEFIMVVMKLRLNVPLQDLAYRFGVSLSIISRTFSTWLTVMDIGPSPIIRWPDRDEVWHTMSLCFQFSFGKKTPLLLTVLRSS</sequence>
<keyword evidence="2 5" id="KW-0863">Zinc-finger</keyword>
<feature type="domain" description="THAP-type" evidence="7">
    <location>
        <begin position="1"/>
        <end position="95"/>
    </location>
</feature>
<feature type="compositionally biased region" description="Basic and acidic residues" evidence="6">
    <location>
        <begin position="124"/>
        <end position="138"/>
    </location>
</feature>
<protein>
    <recommendedName>
        <fullName evidence="7">THAP-type domain-containing protein</fullName>
    </recommendedName>
</protein>